<dbReference type="EMBL" id="JAINUF010000021">
    <property type="protein sequence ID" value="KAJ8334168.1"/>
    <property type="molecule type" value="Genomic_DNA"/>
</dbReference>
<name>A0A9Q1IA43_SYNKA</name>
<protein>
    <submittedName>
        <fullName evidence="2">Uncharacterized protein</fullName>
    </submittedName>
</protein>
<sequence>MTDPSGMWAAEPEGDLWRGPGAATQDMGALSPPRVLCCSQWSDSQLTRVAATPPEGVHAIYAQRYSRRSNGLVVIFAEGY</sequence>
<dbReference type="Proteomes" id="UP001152622">
    <property type="component" value="Chromosome 21"/>
</dbReference>
<organism evidence="2 3">
    <name type="scientific">Synaphobranchus kaupii</name>
    <name type="common">Kaup's arrowtooth eel</name>
    <dbReference type="NCBI Taxonomy" id="118154"/>
    <lineage>
        <taxon>Eukaryota</taxon>
        <taxon>Metazoa</taxon>
        <taxon>Chordata</taxon>
        <taxon>Craniata</taxon>
        <taxon>Vertebrata</taxon>
        <taxon>Euteleostomi</taxon>
        <taxon>Actinopterygii</taxon>
        <taxon>Neopterygii</taxon>
        <taxon>Teleostei</taxon>
        <taxon>Anguilliformes</taxon>
        <taxon>Synaphobranchidae</taxon>
        <taxon>Synaphobranchus</taxon>
    </lineage>
</organism>
<proteinExistence type="predicted"/>
<dbReference type="OrthoDB" id="10412341at2759"/>
<keyword evidence="3" id="KW-1185">Reference proteome</keyword>
<accession>A0A9Q1IA43</accession>
<dbReference type="AlphaFoldDB" id="A0A9Q1IA43"/>
<evidence type="ECO:0000256" key="1">
    <source>
        <dbReference type="SAM" id="MobiDB-lite"/>
    </source>
</evidence>
<comment type="caution">
    <text evidence="2">The sequence shown here is derived from an EMBL/GenBank/DDBJ whole genome shotgun (WGS) entry which is preliminary data.</text>
</comment>
<reference evidence="2" key="1">
    <citation type="journal article" date="2023" name="Science">
        <title>Genome structures resolve the early diversification of teleost fishes.</title>
        <authorList>
            <person name="Parey E."/>
            <person name="Louis A."/>
            <person name="Montfort J."/>
            <person name="Bouchez O."/>
            <person name="Roques C."/>
            <person name="Iampietro C."/>
            <person name="Lluch J."/>
            <person name="Castinel A."/>
            <person name="Donnadieu C."/>
            <person name="Desvignes T."/>
            <person name="Floi Bucao C."/>
            <person name="Jouanno E."/>
            <person name="Wen M."/>
            <person name="Mejri S."/>
            <person name="Dirks R."/>
            <person name="Jansen H."/>
            <person name="Henkel C."/>
            <person name="Chen W.J."/>
            <person name="Zahm M."/>
            <person name="Cabau C."/>
            <person name="Klopp C."/>
            <person name="Thompson A.W."/>
            <person name="Robinson-Rechavi M."/>
            <person name="Braasch I."/>
            <person name="Lecointre G."/>
            <person name="Bobe J."/>
            <person name="Postlethwait J.H."/>
            <person name="Berthelot C."/>
            <person name="Roest Crollius H."/>
            <person name="Guiguen Y."/>
        </authorList>
    </citation>
    <scope>NUCLEOTIDE SEQUENCE</scope>
    <source>
        <strain evidence="2">WJC10195</strain>
    </source>
</reference>
<evidence type="ECO:0000313" key="3">
    <source>
        <dbReference type="Proteomes" id="UP001152622"/>
    </source>
</evidence>
<gene>
    <name evidence="2" type="ORF">SKAU_G00398070</name>
</gene>
<feature type="region of interest" description="Disordered" evidence="1">
    <location>
        <begin position="1"/>
        <end position="28"/>
    </location>
</feature>
<evidence type="ECO:0000313" key="2">
    <source>
        <dbReference type="EMBL" id="KAJ8334168.1"/>
    </source>
</evidence>